<dbReference type="AlphaFoldDB" id="A0A1D8GMV8"/>
<dbReference type="Proteomes" id="UP000095743">
    <property type="component" value="Chromosome"/>
</dbReference>
<organism evidence="2 3">
    <name type="scientific">Geosporobacter ferrireducens</name>
    <dbReference type="NCBI Taxonomy" id="1424294"/>
    <lineage>
        <taxon>Bacteria</taxon>
        <taxon>Bacillati</taxon>
        <taxon>Bacillota</taxon>
        <taxon>Clostridia</taxon>
        <taxon>Peptostreptococcales</taxon>
        <taxon>Thermotaleaceae</taxon>
        <taxon>Geosporobacter</taxon>
    </lineage>
</organism>
<evidence type="ECO:0000259" key="1">
    <source>
        <dbReference type="PROSITE" id="PS51186"/>
    </source>
</evidence>
<evidence type="ECO:0000313" key="2">
    <source>
        <dbReference type="EMBL" id="AOT72234.1"/>
    </source>
</evidence>
<keyword evidence="3" id="KW-1185">Reference proteome</keyword>
<dbReference type="PROSITE" id="PS51186">
    <property type="entry name" value="GNAT"/>
    <property type="match status" value="1"/>
</dbReference>
<feature type="domain" description="N-acetyltransferase" evidence="1">
    <location>
        <begin position="34"/>
        <end position="176"/>
    </location>
</feature>
<dbReference type="InterPro" id="IPR000182">
    <property type="entry name" value="GNAT_dom"/>
</dbReference>
<dbReference type="CDD" id="cd04301">
    <property type="entry name" value="NAT_SF"/>
    <property type="match status" value="1"/>
</dbReference>
<proteinExistence type="predicted"/>
<dbReference type="Pfam" id="PF00583">
    <property type="entry name" value="Acetyltransf_1"/>
    <property type="match status" value="1"/>
</dbReference>
<dbReference type="EMBL" id="CP017269">
    <property type="protein sequence ID" value="AOT72234.1"/>
    <property type="molecule type" value="Genomic_DNA"/>
</dbReference>
<dbReference type="RefSeq" id="WP_069980549.1">
    <property type="nucleotide sequence ID" value="NZ_CP017269.1"/>
</dbReference>
<dbReference type="PANTHER" id="PTHR39173">
    <property type="entry name" value="ACETYLTRANSFERASE"/>
    <property type="match status" value="1"/>
</dbReference>
<evidence type="ECO:0000313" key="3">
    <source>
        <dbReference type="Proteomes" id="UP000095743"/>
    </source>
</evidence>
<reference evidence="2 3" key="1">
    <citation type="submission" date="2016-09" db="EMBL/GenBank/DDBJ databases">
        <title>Genomic analysis reveals versatility of anaerobic energy metabolism of Geosporobacter ferrireducens IRF9 of phylum Firmicutes.</title>
        <authorList>
            <person name="Kim S.-J."/>
        </authorList>
    </citation>
    <scope>NUCLEOTIDE SEQUENCE [LARGE SCALE GENOMIC DNA]</scope>
    <source>
        <strain evidence="2 3">IRF9</strain>
    </source>
</reference>
<sequence length="178" mass="20510">MGRLSLVELSTKYSSGLKKMILDYEKYGEREYFVMYKEALDDFDKYVEKLQRREKGIGLPKEWGAYTALWLADEDNRILGGIRVRKELGSDFLRKIGGHIGYDISPSYRGKGYGKLILKLGLEKAAQMNISHVLITCQSDNFASMKIIETNGGIFESEIIDKASNRSIRRYWFNLDSR</sequence>
<dbReference type="InterPro" id="IPR016181">
    <property type="entry name" value="Acyl_CoA_acyltransferase"/>
</dbReference>
<dbReference type="GO" id="GO:0016747">
    <property type="term" value="F:acyltransferase activity, transferring groups other than amino-acyl groups"/>
    <property type="evidence" value="ECO:0007669"/>
    <property type="project" value="InterPro"/>
</dbReference>
<gene>
    <name evidence="2" type="ORF">Gferi_23425</name>
</gene>
<name>A0A1D8GMV8_9FIRM</name>
<dbReference type="PANTHER" id="PTHR39173:SF1">
    <property type="entry name" value="ACETYLTRANSFERASE"/>
    <property type="match status" value="1"/>
</dbReference>
<dbReference type="SUPFAM" id="SSF55729">
    <property type="entry name" value="Acyl-CoA N-acyltransferases (Nat)"/>
    <property type="match status" value="1"/>
</dbReference>
<protein>
    <recommendedName>
        <fullName evidence="1">N-acetyltransferase domain-containing protein</fullName>
    </recommendedName>
</protein>
<accession>A0A1D8GMV8</accession>
<dbReference type="Gene3D" id="3.40.630.30">
    <property type="match status" value="1"/>
</dbReference>
<dbReference type="KEGG" id="gfe:Gferi_23425"/>